<reference evidence="2" key="1">
    <citation type="submission" date="2016-07" db="EMBL/GenBank/DDBJ databases">
        <title>Frankia sp. NRRL B-16219 Genome sequencing.</title>
        <authorList>
            <person name="Ghodhbane-Gtari F."/>
            <person name="Swanson E."/>
            <person name="Gueddou A."/>
            <person name="Louati M."/>
            <person name="Nouioui I."/>
            <person name="Hezbri K."/>
            <person name="Abebe-Akele F."/>
            <person name="Simpson S."/>
            <person name="Morris K."/>
            <person name="Thomas K."/>
            <person name="Gtari M."/>
            <person name="Tisa L.S."/>
        </authorList>
    </citation>
    <scope>NUCLEOTIDE SEQUENCE [LARGE SCALE GENOMIC DNA]</scope>
    <source>
        <strain evidence="2">NRRL B-16219</strain>
    </source>
</reference>
<evidence type="ECO:0000313" key="2">
    <source>
        <dbReference type="Proteomes" id="UP000179769"/>
    </source>
</evidence>
<protein>
    <submittedName>
        <fullName evidence="1">Uncharacterized protein</fullName>
    </submittedName>
</protein>
<dbReference type="AlphaFoldDB" id="A0A1S1QSU6"/>
<gene>
    <name evidence="1" type="ORF">BBK14_33305</name>
</gene>
<evidence type="ECO:0000313" key="1">
    <source>
        <dbReference type="EMBL" id="OHV36355.1"/>
    </source>
</evidence>
<dbReference type="Proteomes" id="UP000179769">
    <property type="component" value="Unassembled WGS sequence"/>
</dbReference>
<name>A0A1S1QSU6_9ACTN</name>
<proteinExistence type="predicted"/>
<dbReference type="RefSeq" id="WP_071062009.1">
    <property type="nucleotide sequence ID" value="NZ_MAXA01000118.1"/>
</dbReference>
<dbReference type="EMBL" id="MAXA01000118">
    <property type="protein sequence ID" value="OHV36355.1"/>
    <property type="molecule type" value="Genomic_DNA"/>
</dbReference>
<organism evidence="1 2">
    <name type="scientific">Parafrankia soli</name>
    <dbReference type="NCBI Taxonomy" id="2599596"/>
    <lineage>
        <taxon>Bacteria</taxon>
        <taxon>Bacillati</taxon>
        <taxon>Actinomycetota</taxon>
        <taxon>Actinomycetes</taxon>
        <taxon>Frankiales</taxon>
        <taxon>Frankiaceae</taxon>
        <taxon>Parafrankia</taxon>
    </lineage>
</organism>
<accession>A0A1S1QSU6</accession>
<comment type="caution">
    <text evidence="1">The sequence shown here is derived from an EMBL/GenBank/DDBJ whole genome shotgun (WGS) entry which is preliminary data.</text>
</comment>
<keyword evidence="2" id="KW-1185">Reference proteome</keyword>
<sequence length="116" mass="13007">MGLFSRRKDPDQLLAEAIVKRGVRVRGDIVSAVDEGDAWRVVVRFTPVGQDAREVEVRRRLSPDLQVGLDAGEPMSLSYDRENPDRVVLWGNPRYRATETGAVVRVVDFEGGERSL</sequence>